<keyword evidence="2" id="KW-0812">Transmembrane</keyword>
<reference evidence="4" key="1">
    <citation type="submission" date="2024-06" db="EMBL/GenBank/DDBJ databases">
        <authorList>
            <person name="Ryan C."/>
        </authorList>
    </citation>
    <scope>NUCLEOTIDE SEQUENCE [LARGE SCALE GENOMIC DNA]</scope>
</reference>
<gene>
    <name evidence="3" type="ORF">URODEC1_LOCUS93744</name>
</gene>
<feature type="transmembrane region" description="Helical" evidence="2">
    <location>
        <begin position="68"/>
        <end position="87"/>
    </location>
</feature>
<keyword evidence="4" id="KW-1185">Reference proteome</keyword>
<evidence type="ECO:0000256" key="2">
    <source>
        <dbReference type="SAM" id="Phobius"/>
    </source>
</evidence>
<feature type="region of interest" description="Disordered" evidence="1">
    <location>
        <begin position="1"/>
        <end position="25"/>
    </location>
</feature>
<evidence type="ECO:0000313" key="4">
    <source>
        <dbReference type="Proteomes" id="UP001497457"/>
    </source>
</evidence>
<protein>
    <submittedName>
        <fullName evidence="3">Uncharacterized protein</fullName>
    </submittedName>
</protein>
<accession>A0ABC9E9H7</accession>
<name>A0ABC9E9H7_9POAL</name>
<keyword evidence="2" id="KW-1133">Transmembrane helix</keyword>
<evidence type="ECO:0000313" key="3">
    <source>
        <dbReference type="EMBL" id="CAL5054375.1"/>
    </source>
</evidence>
<sequence>MAGHQGAPREQGHQPELLVEPAGVFPAPDHRNQQLCLDVGRALVLCGVCMAIPAAFDPADGTAGNSTRALLGFLLWIMGACLCLLGFTPMAPGAVRAGAVVATTVLKCLSPLMNHY</sequence>
<keyword evidence="2" id="KW-0472">Membrane</keyword>
<dbReference type="AlphaFoldDB" id="A0ABC9E9H7"/>
<dbReference type="Proteomes" id="UP001497457">
    <property type="component" value="Chromosome 36b"/>
</dbReference>
<evidence type="ECO:0000256" key="1">
    <source>
        <dbReference type="SAM" id="MobiDB-lite"/>
    </source>
</evidence>
<organism evidence="3 4">
    <name type="scientific">Urochloa decumbens</name>
    <dbReference type="NCBI Taxonomy" id="240449"/>
    <lineage>
        <taxon>Eukaryota</taxon>
        <taxon>Viridiplantae</taxon>
        <taxon>Streptophyta</taxon>
        <taxon>Embryophyta</taxon>
        <taxon>Tracheophyta</taxon>
        <taxon>Spermatophyta</taxon>
        <taxon>Magnoliopsida</taxon>
        <taxon>Liliopsida</taxon>
        <taxon>Poales</taxon>
        <taxon>Poaceae</taxon>
        <taxon>PACMAD clade</taxon>
        <taxon>Panicoideae</taxon>
        <taxon>Panicodae</taxon>
        <taxon>Paniceae</taxon>
        <taxon>Melinidinae</taxon>
        <taxon>Urochloa</taxon>
    </lineage>
</organism>
<reference evidence="3 4" key="2">
    <citation type="submission" date="2024-10" db="EMBL/GenBank/DDBJ databases">
        <authorList>
            <person name="Ryan C."/>
        </authorList>
    </citation>
    <scope>NUCLEOTIDE SEQUENCE [LARGE SCALE GENOMIC DNA]</scope>
</reference>
<proteinExistence type="predicted"/>
<dbReference type="EMBL" id="OZ075146">
    <property type="protein sequence ID" value="CAL5054375.1"/>
    <property type="molecule type" value="Genomic_DNA"/>
</dbReference>